<evidence type="ECO:0000313" key="3">
    <source>
        <dbReference type="EMBL" id="KAF2681475.1"/>
    </source>
</evidence>
<sequence>MASPGGNQWTWSDQHKDYYYATRDQYGQLAYHWYKQVQQATPGASGPDPTLRPREDSGTGQRPDSNVASMPDPIPNEDRVSLYDLIEGTPQKGWYEQLDSSYRMRTGAEVYSFFRLGKVFAMLHIQAASAQALQTNDSITVVKYGEHAFSQIRRFIIVEVRRGFVYACPITTYSGRATLKYGCVPREHSIVYLRGQHPTLLQGEYLEKEPICVDPAEPGIRMDVSSRLHYSKAWPVEMNVKVKDIGDVDPQDLSNLLRYYREENNLRD</sequence>
<dbReference type="Pfam" id="PF20233">
    <property type="entry name" value="DUF6590"/>
    <property type="match status" value="1"/>
</dbReference>
<feature type="compositionally biased region" description="Polar residues" evidence="1">
    <location>
        <begin position="58"/>
        <end position="68"/>
    </location>
</feature>
<keyword evidence="4" id="KW-1185">Reference proteome</keyword>
<evidence type="ECO:0000313" key="4">
    <source>
        <dbReference type="Proteomes" id="UP000799291"/>
    </source>
</evidence>
<gene>
    <name evidence="3" type="ORF">K458DRAFT_371868</name>
</gene>
<proteinExistence type="predicted"/>
<organism evidence="3 4">
    <name type="scientific">Lentithecium fluviatile CBS 122367</name>
    <dbReference type="NCBI Taxonomy" id="1168545"/>
    <lineage>
        <taxon>Eukaryota</taxon>
        <taxon>Fungi</taxon>
        <taxon>Dikarya</taxon>
        <taxon>Ascomycota</taxon>
        <taxon>Pezizomycotina</taxon>
        <taxon>Dothideomycetes</taxon>
        <taxon>Pleosporomycetidae</taxon>
        <taxon>Pleosporales</taxon>
        <taxon>Massarineae</taxon>
        <taxon>Lentitheciaceae</taxon>
        <taxon>Lentithecium</taxon>
    </lineage>
</organism>
<dbReference type="PANTHER" id="PTHR35391:SF5">
    <property type="entry name" value="DUF6590 DOMAIN-CONTAINING PROTEIN"/>
    <property type="match status" value="1"/>
</dbReference>
<accession>A0A6G1ITI6</accession>
<reference evidence="3" key="1">
    <citation type="journal article" date="2020" name="Stud. Mycol.">
        <title>101 Dothideomycetes genomes: a test case for predicting lifestyles and emergence of pathogens.</title>
        <authorList>
            <person name="Haridas S."/>
            <person name="Albert R."/>
            <person name="Binder M."/>
            <person name="Bloem J."/>
            <person name="Labutti K."/>
            <person name="Salamov A."/>
            <person name="Andreopoulos B."/>
            <person name="Baker S."/>
            <person name="Barry K."/>
            <person name="Bills G."/>
            <person name="Bluhm B."/>
            <person name="Cannon C."/>
            <person name="Castanera R."/>
            <person name="Culley D."/>
            <person name="Daum C."/>
            <person name="Ezra D."/>
            <person name="Gonzalez J."/>
            <person name="Henrissat B."/>
            <person name="Kuo A."/>
            <person name="Liang C."/>
            <person name="Lipzen A."/>
            <person name="Lutzoni F."/>
            <person name="Magnuson J."/>
            <person name="Mondo S."/>
            <person name="Nolan M."/>
            <person name="Ohm R."/>
            <person name="Pangilinan J."/>
            <person name="Park H.-J."/>
            <person name="Ramirez L."/>
            <person name="Alfaro M."/>
            <person name="Sun H."/>
            <person name="Tritt A."/>
            <person name="Yoshinaga Y."/>
            <person name="Zwiers L.-H."/>
            <person name="Turgeon B."/>
            <person name="Goodwin S."/>
            <person name="Spatafora J."/>
            <person name="Crous P."/>
            <person name="Grigoriev I."/>
        </authorList>
    </citation>
    <scope>NUCLEOTIDE SEQUENCE</scope>
    <source>
        <strain evidence="3">CBS 122367</strain>
    </source>
</reference>
<dbReference type="AlphaFoldDB" id="A0A6G1ITI6"/>
<feature type="region of interest" description="Disordered" evidence="1">
    <location>
        <begin position="39"/>
        <end position="76"/>
    </location>
</feature>
<dbReference type="PANTHER" id="PTHR35391">
    <property type="entry name" value="C2H2-TYPE DOMAIN-CONTAINING PROTEIN-RELATED"/>
    <property type="match status" value="1"/>
</dbReference>
<name>A0A6G1ITI6_9PLEO</name>
<dbReference type="Proteomes" id="UP000799291">
    <property type="component" value="Unassembled WGS sequence"/>
</dbReference>
<dbReference type="EMBL" id="MU005591">
    <property type="protein sequence ID" value="KAF2681475.1"/>
    <property type="molecule type" value="Genomic_DNA"/>
</dbReference>
<dbReference type="OrthoDB" id="3559580at2759"/>
<feature type="domain" description="DUF6590" evidence="2">
    <location>
        <begin position="112"/>
        <end position="257"/>
    </location>
</feature>
<protein>
    <recommendedName>
        <fullName evidence="2">DUF6590 domain-containing protein</fullName>
    </recommendedName>
</protein>
<dbReference type="InterPro" id="IPR046497">
    <property type="entry name" value="DUF6590"/>
</dbReference>
<evidence type="ECO:0000259" key="2">
    <source>
        <dbReference type="Pfam" id="PF20233"/>
    </source>
</evidence>
<evidence type="ECO:0000256" key="1">
    <source>
        <dbReference type="SAM" id="MobiDB-lite"/>
    </source>
</evidence>